<dbReference type="RefSeq" id="WP_379047830.1">
    <property type="nucleotide sequence ID" value="NZ_JBHSKW010000068.1"/>
</dbReference>
<keyword evidence="3" id="KW-1185">Reference proteome</keyword>
<comment type="caution">
    <text evidence="2">The sequence shown here is derived from an EMBL/GenBank/DDBJ whole genome shotgun (WGS) entry which is preliminary data.</text>
</comment>
<evidence type="ECO:0000313" key="2">
    <source>
        <dbReference type="EMBL" id="MFD2732235.1"/>
    </source>
</evidence>
<dbReference type="EMBL" id="JBHULV010000038">
    <property type="protein sequence ID" value="MFD2732235.1"/>
    <property type="molecule type" value="Genomic_DNA"/>
</dbReference>
<evidence type="ECO:0000259" key="1">
    <source>
        <dbReference type="PROSITE" id="PS50943"/>
    </source>
</evidence>
<dbReference type="InterPro" id="IPR001387">
    <property type="entry name" value="Cro/C1-type_HTH"/>
</dbReference>
<dbReference type="Proteomes" id="UP001597546">
    <property type="component" value="Unassembled WGS sequence"/>
</dbReference>
<gene>
    <name evidence="2" type="ORF">ACFSSE_11025</name>
</gene>
<dbReference type="Gene3D" id="1.10.260.40">
    <property type="entry name" value="lambda repressor-like DNA-binding domains"/>
    <property type="match status" value="1"/>
</dbReference>
<dbReference type="InterPro" id="IPR010982">
    <property type="entry name" value="Lambda_DNA-bd_dom_sf"/>
</dbReference>
<proteinExistence type="predicted"/>
<dbReference type="PROSITE" id="PS50943">
    <property type="entry name" value="HTH_CROC1"/>
    <property type="match status" value="1"/>
</dbReference>
<name>A0ABW5TSM8_9SPHI</name>
<organism evidence="2 3">
    <name type="scientific">Pedobacter alpinus</name>
    <dbReference type="NCBI Taxonomy" id="1590643"/>
    <lineage>
        <taxon>Bacteria</taxon>
        <taxon>Pseudomonadati</taxon>
        <taxon>Bacteroidota</taxon>
        <taxon>Sphingobacteriia</taxon>
        <taxon>Sphingobacteriales</taxon>
        <taxon>Sphingobacteriaceae</taxon>
        <taxon>Pedobacter</taxon>
    </lineage>
</organism>
<accession>A0ABW5TSM8</accession>
<feature type="domain" description="HTH cro/C1-type" evidence="1">
    <location>
        <begin position="9"/>
        <end position="60"/>
    </location>
</feature>
<reference evidence="3" key="1">
    <citation type="journal article" date="2019" name="Int. J. Syst. Evol. Microbiol.">
        <title>The Global Catalogue of Microorganisms (GCM) 10K type strain sequencing project: providing services to taxonomists for standard genome sequencing and annotation.</title>
        <authorList>
            <consortium name="The Broad Institute Genomics Platform"/>
            <consortium name="The Broad Institute Genome Sequencing Center for Infectious Disease"/>
            <person name="Wu L."/>
            <person name="Ma J."/>
        </authorList>
    </citation>
    <scope>NUCLEOTIDE SEQUENCE [LARGE SCALE GENOMIC DNA]</scope>
    <source>
        <strain evidence="3">KCTC 42456</strain>
    </source>
</reference>
<dbReference type="CDD" id="cd00093">
    <property type="entry name" value="HTH_XRE"/>
    <property type="match status" value="1"/>
</dbReference>
<evidence type="ECO:0000313" key="3">
    <source>
        <dbReference type="Proteomes" id="UP001597546"/>
    </source>
</evidence>
<sequence length="110" mass="12591">MSLHIGSEIKKVFDDSGMKVQAFADKINYSRQNVNGIFKRSSLDTDLLIKISTVLNHDFFSHYKLDLNFFEEPSEDYKIIKKESGYSISVMINVNDAKKGKEILELIGLK</sequence>
<dbReference type="SUPFAM" id="SSF47413">
    <property type="entry name" value="lambda repressor-like DNA-binding domains"/>
    <property type="match status" value="1"/>
</dbReference>
<protein>
    <recommendedName>
        <fullName evidence="1">HTH cro/C1-type domain-containing protein</fullName>
    </recommendedName>
</protein>